<name>A0ABT5GHU9_9MICO</name>
<proteinExistence type="predicted"/>
<dbReference type="InterPro" id="IPR001647">
    <property type="entry name" value="HTH_TetR"/>
</dbReference>
<dbReference type="Pfam" id="PF17920">
    <property type="entry name" value="TetR_C_16"/>
    <property type="match status" value="1"/>
</dbReference>
<feature type="DNA-binding region" description="H-T-H motif" evidence="2">
    <location>
        <begin position="38"/>
        <end position="57"/>
    </location>
</feature>
<dbReference type="Pfam" id="PF00440">
    <property type="entry name" value="TetR_N"/>
    <property type="match status" value="1"/>
</dbReference>
<sequence length="201" mass="21849">MLDSQRRPGRPPGESSTRDRVLAAAAESFLSRGYGATTIRGIAETVGIDPATVVHHGGRKHELFTRSMMLQVAPAGLLHRALSMPRREVPVALARVVVLAWSDEAIRRPVELVLATALTQPRVREMCRDYLEREVVQPLALFIGGRDATARATAVAALVAGTMTTRYALGIGRDLPLDEPMASLAPTLHQLLLRSPLPKPR</sequence>
<dbReference type="Gene3D" id="1.10.10.60">
    <property type="entry name" value="Homeodomain-like"/>
    <property type="match status" value="1"/>
</dbReference>
<dbReference type="PRINTS" id="PR00455">
    <property type="entry name" value="HTHTETR"/>
</dbReference>
<dbReference type="InterPro" id="IPR009057">
    <property type="entry name" value="Homeodomain-like_sf"/>
</dbReference>
<dbReference type="SUPFAM" id="SSF48498">
    <property type="entry name" value="Tetracyclin repressor-like, C-terminal domain"/>
    <property type="match status" value="1"/>
</dbReference>
<evidence type="ECO:0000256" key="1">
    <source>
        <dbReference type="ARBA" id="ARBA00023125"/>
    </source>
</evidence>
<organism evidence="4 5">
    <name type="scientific">Intrasporangium calvum</name>
    <dbReference type="NCBI Taxonomy" id="53358"/>
    <lineage>
        <taxon>Bacteria</taxon>
        <taxon>Bacillati</taxon>
        <taxon>Actinomycetota</taxon>
        <taxon>Actinomycetes</taxon>
        <taxon>Micrococcales</taxon>
        <taxon>Intrasporangiaceae</taxon>
        <taxon>Intrasporangium</taxon>
    </lineage>
</organism>
<dbReference type="PANTHER" id="PTHR30055">
    <property type="entry name" value="HTH-TYPE TRANSCRIPTIONAL REGULATOR RUTR"/>
    <property type="match status" value="1"/>
</dbReference>
<dbReference type="PROSITE" id="PS50977">
    <property type="entry name" value="HTH_TETR_2"/>
    <property type="match status" value="1"/>
</dbReference>
<dbReference type="InterPro" id="IPR041678">
    <property type="entry name" value="TetR_C_16"/>
</dbReference>
<evidence type="ECO:0000259" key="3">
    <source>
        <dbReference type="PROSITE" id="PS50977"/>
    </source>
</evidence>
<dbReference type="Gene3D" id="1.10.357.10">
    <property type="entry name" value="Tetracycline Repressor, domain 2"/>
    <property type="match status" value="1"/>
</dbReference>
<comment type="caution">
    <text evidence="4">The sequence shown here is derived from an EMBL/GenBank/DDBJ whole genome shotgun (WGS) entry which is preliminary data.</text>
</comment>
<protein>
    <submittedName>
        <fullName evidence="4">TetR/AcrR family transcriptional regulator</fullName>
    </submittedName>
</protein>
<evidence type="ECO:0000256" key="2">
    <source>
        <dbReference type="PROSITE-ProRule" id="PRU00335"/>
    </source>
</evidence>
<dbReference type="EMBL" id="JAPFQL010000043">
    <property type="protein sequence ID" value="MDC5697806.1"/>
    <property type="molecule type" value="Genomic_DNA"/>
</dbReference>
<dbReference type="RefSeq" id="WP_272462380.1">
    <property type="nucleotide sequence ID" value="NZ_JAPFQL010000043.1"/>
</dbReference>
<accession>A0ABT5GHU9</accession>
<keyword evidence="5" id="KW-1185">Reference proteome</keyword>
<evidence type="ECO:0000313" key="5">
    <source>
        <dbReference type="Proteomes" id="UP001150259"/>
    </source>
</evidence>
<gene>
    <name evidence="4" type="ORF">OO014_11095</name>
</gene>
<dbReference type="InterPro" id="IPR036271">
    <property type="entry name" value="Tet_transcr_reg_TetR-rel_C_sf"/>
</dbReference>
<dbReference type="PANTHER" id="PTHR30055:SF235">
    <property type="entry name" value="TRANSCRIPTIONAL REGULATORY PROTEIN"/>
    <property type="match status" value="1"/>
</dbReference>
<evidence type="ECO:0000313" key="4">
    <source>
        <dbReference type="EMBL" id="MDC5697806.1"/>
    </source>
</evidence>
<reference evidence="4 5" key="1">
    <citation type="submission" date="2022-11" db="EMBL/GenBank/DDBJ databases">
        <title>Anaerobic phenanthrene biodegradation by a DNRA strain PheN6.</title>
        <authorList>
            <person name="Zhang Z."/>
        </authorList>
    </citation>
    <scope>NUCLEOTIDE SEQUENCE [LARGE SCALE GENOMIC DNA]</scope>
    <source>
        <strain evidence="4 5">PheN6</strain>
    </source>
</reference>
<keyword evidence="1 2" id="KW-0238">DNA-binding</keyword>
<dbReference type="InterPro" id="IPR050109">
    <property type="entry name" value="HTH-type_TetR-like_transc_reg"/>
</dbReference>
<feature type="domain" description="HTH tetR-type" evidence="3">
    <location>
        <begin position="15"/>
        <end position="75"/>
    </location>
</feature>
<dbReference type="SUPFAM" id="SSF46689">
    <property type="entry name" value="Homeodomain-like"/>
    <property type="match status" value="1"/>
</dbReference>
<dbReference type="Proteomes" id="UP001150259">
    <property type="component" value="Unassembled WGS sequence"/>
</dbReference>